<keyword evidence="5 9" id="KW-0472">Membrane</keyword>
<evidence type="ECO:0000256" key="9">
    <source>
        <dbReference type="SAM" id="Phobius"/>
    </source>
</evidence>
<dbReference type="CDD" id="cd00063">
    <property type="entry name" value="FN3"/>
    <property type="match status" value="1"/>
</dbReference>
<feature type="transmembrane region" description="Helical" evidence="9">
    <location>
        <begin position="218"/>
        <end position="241"/>
    </location>
</feature>
<dbReference type="InterPro" id="IPR013783">
    <property type="entry name" value="Ig-like_fold"/>
</dbReference>
<evidence type="ECO:0000313" key="13">
    <source>
        <dbReference type="Proteomes" id="UP001152622"/>
    </source>
</evidence>
<dbReference type="InterPro" id="IPR048651">
    <property type="entry name" value="CRLF2-like_D1"/>
</dbReference>
<feature type="region of interest" description="Disordered" evidence="8">
    <location>
        <begin position="329"/>
        <end position="348"/>
    </location>
</feature>
<feature type="compositionally biased region" description="Low complexity" evidence="8">
    <location>
        <begin position="329"/>
        <end position="340"/>
    </location>
</feature>
<protein>
    <recommendedName>
        <fullName evidence="11">Fibronectin type-III domain-containing protein</fullName>
    </recommendedName>
</protein>
<keyword evidence="3 10" id="KW-0732">Signal</keyword>
<accession>A0A9Q1IFR3</accession>
<evidence type="ECO:0000256" key="8">
    <source>
        <dbReference type="SAM" id="MobiDB-lite"/>
    </source>
</evidence>
<evidence type="ECO:0000256" key="7">
    <source>
        <dbReference type="ARBA" id="ARBA00023180"/>
    </source>
</evidence>
<comment type="caution">
    <text evidence="12">The sequence shown here is derived from an EMBL/GenBank/DDBJ whole genome shotgun (WGS) entry which is preliminary data.</text>
</comment>
<evidence type="ECO:0000256" key="10">
    <source>
        <dbReference type="SAM" id="SignalP"/>
    </source>
</evidence>
<keyword evidence="6" id="KW-0675">Receptor</keyword>
<evidence type="ECO:0000313" key="12">
    <source>
        <dbReference type="EMBL" id="KAJ8337964.1"/>
    </source>
</evidence>
<dbReference type="Pfam" id="PF21604">
    <property type="entry name" value="CRLF2_D1"/>
    <property type="match status" value="1"/>
</dbReference>
<feature type="domain" description="Fibronectin type-III" evidence="11">
    <location>
        <begin position="112"/>
        <end position="206"/>
    </location>
</feature>
<dbReference type="EMBL" id="JAINUF010000018">
    <property type="protein sequence ID" value="KAJ8337964.1"/>
    <property type="molecule type" value="Genomic_DNA"/>
</dbReference>
<dbReference type="AlphaFoldDB" id="A0A9Q1IFR3"/>
<keyword evidence="13" id="KW-1185">Reference proteome</keyword>
<dbReference type="Gene3D" id="2.60.40.10">
    <property type="entry name" value="Immunoglobulins"/>
    <property type="match status" value="2"/>
</dbReference>
<comment type="subcellular location">
    <subcellularLocation>
        <location evidence="1">Membrane</location>
        <topology evidence="1">Single-pass type I membrane protein</topology>
    </subcellularLocation>
</comment>
<evidence type="ECO:0000256" key="6">
    <source>
        <dbReference type="ARBA" id="ARBA00023170"/>
    </source>
</evidence>
<dbReference type="PANTHER" id="PTHR23037:SF47">
    <property type="entry name" value="INTERLEUKIN 2 RECEPTOR SUBUNIT GAMMA"/>
    <property type="match status" value="1"/>
</dbReference>
<dbReference type="InterPro" id="IPR036116">
    <property type="entry name" value="FN3_sf"/>
</dbReference>
<gene>
    <name evidence="12" type="ORF">SKAU_G00369300</name>
</gene>
<feature type="signal peptide" evidence="10">
    <location>
        <begin position="1"/>
        <end position="17"/>
    </location>
</feature>
<reference evidence="12" key="1">
    <citation type="journal article" date="2023" name="Science">
        <title>Genome structures resolve the early diversification of teleost fishes.</title>
        <authorList>
            <person name="Parey E."/>
            <person name="Louis A."/>
            <person name="Montfort J."/>
            <person name="Bouchez O."/>
            <person name="Roques C."/>
            <person name="Iampietro C."/>
            <person name="Lluch J."/>
            <person name="Castinel A."/>
            <person name="Donnadieu C."/>
            <person name="Desvignes T."/>
            <person name="Floi Bucao C."/>
            <person name="Jouanno E."/>
            <person name="Wen M."/>
            <person name="Mejri S."/>
            <person name="Dirks R."/>
            <person name="Jansen H."/>
            <person name="Henkel C."/>
            <person name="Chen W.J."/>
            <person name="Zahm M."/>
            <person name="Cabau C."/>
            <person name="Klopp C."/>
            <person name="Thompson A.W."/>
            <person name="Robinson-Rechavi M."/>
            <person name="Braasch I."/>
            <person name="Lecointre G."/>
            <person name="Bobe J."/>
            <person name="Postlethwait J.H."/>
            <person name="Berthelot C."/>
            <person name="Roest Crollius H."/>
            <person name="Guiguen Y."/>
        </authorList>
    </citation>
    <scope>NUCLEOTIDE SEQUENCE</scope>
    <source>
        <strain evidence="12">WJC10195</strain>
    </source>
</reference>
<evidence type="ECO:0000256" key="4">
    <source>
        <dbReference type="ARBA" id="ARBA00022989"/>
    </source>
</evidence>
<evidence type="ECO:0000256" key="1">
    <source>
        <dbReference type="ARBA" id="ARBA00004479"/>
    </source>
</evidence>
<feature type="chain" id="PRO_5040132183" description="Fibronectin type-III domain-containing protein" evidence="10">
    <location>
        <begin position="18"/>
        <end position="348"/>
    </location>
</feature>
<keyword evidence="4 9" id="KW-1133">Transmembrane helix</keyword>
<dbReference type="Proteomes" id="UP001152622">
    <property type="component" value="Chromosome 18"/>
</dbReference>
<dbReference type="PANTHER" id="PTHR23037">
    <property type="entry name" value="CYTOKINE RECEPTOR"/>
    <property type="match status" value="1"/>
</dbReference>
<dbReference type="OrthoDB" id="8942047at2759"/>
<dbReference type="GO" id="GO:0004896">
    <property type="term" value="F:cytokine receptor activity"/>
    <property type="evidence" value="ECO:0007669"/>
    <property type="project" value="TreeGrafter"/>
</dbReference>
<evidence type="ECO:0000256" key="5">
    <source>
        <dbReference type="ARBA" id="ARBA00023136"/>
    </source>
</evidence>
<keyword evidence="7" id="KW-0325">Glycoprotein</keyword>
<evidence type="ECO:0000259" key="11">
    <source>
        <dbReference type="PROSITE" id="PS50853"/>
    </source>
</evidence>
<organism evidence="12 13">
    <name type="scientific">Synaphobranchus kaupii</name>
    <name type="common">Kaup's arrowtooth eel</name>
    <dbReference type="NCBI Taxonomy" id="118154"/>
    <lineage>
        <taxon>Eukaryota</taxon>
        <taxon>Metazoa</taxon>
        <taxon>Chordata</taxon>
        <taxon>Craniata</taxon>
        <taxon>Vertebrata</taxon>
        <taxon>Euteleostomi</taxon>
        <taxon>Actinopterygii</taxon>
        <taxon>Neopterygii</taxon>
        <taxon>Teleostei</taxon>
        <taxon>Anguilliformes</taxon>
        <taxon>Synaphobranchidae</taxon>
        <taxon>Synaphobranchus</taxon>
    </lineage>
</organism>
<dbReference type="SUPFAM" id="SSF49265">
    <property type="entry name" value="Fibronectin type III"/>
    <property type="match status" value="2"/>
</dbReference>
<evidence type="ECO:0000256" key="2">
    <source>
        <dbReference type="ARBA" id="ARBA00022692"/>
    </source>
</evidence>
<dbReference type="PROSITE" id="PS50853">
    <property type="entry name" value="FN3"/>
    <property type="match status" value="1"/>
</dbReference>
<sequence>MLLGFFLFLFSLGQVTCSVPNVGCTIINLEYIDCIWNENGILEFNYTFYSSLINKSHCEACPTYLKKGDHTVGCRLPYNKSDKFKNLYLSLNNCSPETVREINLEDRVKLRPPHNLSVQMQSSTELWLYWNISAPTSCVESEVSYRKDTYQEKSSGVLPGNCFSLPFPSANNVYTFQVRTRVMDACHQSNWSAWSTPGYWGQIKQSNSTSTENDGNSMHGMVFMLAVVCCVVVVAVFVFMIQHERLRFILIPIVPKPSKTLEELLYTYNGNVEEWLHISKDFVEGFKPNFSEPACPVREYNLVPQMSISGSEDSLPVLLDESDFLDRSCSTSTSTISSPPGNTPPGLV</sequence>
<keyword evidence="2 9" id="KW-0812">Transmembrane</keyword>
<proteinExistence type="predicted"/>
<evidence type="ECO:0000256" key="3">
    <source>
        <dbReference type="ARBA" id="ARBA00022729"/>
    </source>
</evidence>
<dbReference type="InterPro" id="IPR003961">
    <property type="entry name" value="FN3_dom"/>
</dbReference>
<name>A0A9Q1IFR3_SYNKA</name>
<dbReference type="GO" id="GO:0009897">
    <property type="term" value="C:external side of plasma membrane"/>
    <property type="evidence" value="ECO:0007669"/>
    <property type="project" value="TreeGrafter"/>
</dbReference>